<gene>
    <name evidence="2" type="ORF">GQ55_4G265500</name>
</gene>
<dbReference type="Gramene" id="PUZ61301">
    <property type="protein sequence ID" value="PUZ61301"/>
    <property type="gene ID" value="GQ55_4G265500"/>
</dbReference>
<dbReference type="EMBL" id="CM009752">
    <property type="protein sequence ID" value="PUZ61301.1"/>
    <property type="molecule type" value="Genomic_DNA"/>
</dbReference>
<feature type="coiled-coil region" evidence="1">
    <location>
        <begin position="2"/>
        <end position="106"/>
    </location>
</feature>
<keyword evidence="1" id="KW-0175">Coiled coil</keyword>
<evidence type="ECO:0000256" key="1">
    <source>
        <dbReference type="SAM" id="Coils"/>
    </source>
</evidence>
<keyword evidence="3" id="KW-1185">Reference proteome</keyword>
<protein>
    <submittedName>
        <fullName evidence="2">Uncharacterized protein</fullName>
    </submittedName>
</protein>
<accession>A0A2T7E0F7</accession>
<sequence length="219" mass="24234">MVSKLEEELATAKAELAEKTSQLAATKVDRDFALKTLDQLKVQADALKKENTVLLDKHEELRIKARADELGAQRAEEAKNQLLRQLGEANQNTARVTRELADYKRRQAEGEVTLTQLGDAVRRVATKLELANSDSKEPLALLGEFPASIDTFAKKKKTEGCQLALAASSSHYPLADFSRVATGFASTMTQEAAEELWFRMEDPAKLLAEKLDVEESDSE</sequence>
<name>A0A2T7E0F7_9POAL</name>
<evidence type="ECO:0000313" key="2">
    <source>
        <dbReference type="EMBL" id="PUZ61301.1"/>
    </source>
</evidence>
<proteinExistence type="predicted"/>
<dbReference type="Proteomes" id="UP000244336">
    <property type="component" value="Chromosome 4"/>
</dbReference>
<dbReference type="AlphaFoldDB" id="A0A2T7E0F7"/>
<reference evidence="2 3" key="1">
    <citation type="submission" date="2018-04" db="EMBL/GenBank/DDBJ databases">
        <title>WGS assembly of Panicum hallii var. hallii HAL2.</title>
        <authorList>
            <person name="Lovell J."/>
            <person name="Jenkins J."/>
            <person name="Lowry D."/>
            <person name="Mamidi S."/>
            <person name="Sreedasyam A."/>
            <person name="Weng X."/>
            <person name="Barry K."/>
            <person name="Bonette J."/>
            <person name="Campitelli B."/>
            <person name="Daum C."/>
            <person name="Gordon S."/>
            <person name="Gould B."/>
            <person name="Lipzen A."/>
            <person name="MacQueen A."/>
            <person name="Palacio-Mejia J."/>
            <person name="Plott C."/>
            <person name="Shakirov E."/>
            <person name="Shu S."/>
            <person name="Yoshinaga Y."/>
            <person name="Zane M."/>
            <person name="Rokhsar D."/>
            <person name="Grimwood J."/>
            <person name="Schmutz J."/>
            <person name="Juenger T."/>
        </authorList>
    </citation>
    <scope>NUCLEOTIDE SEQUENCE [LARGE SCALE GENOMIC DNA]</scope>
    <source>
        <strain evidence="3">cv. HAL2</strain>
    </source>
</reference>
<evidence type="ECO:0000313" key="3">
    <source>
        <dbReference type="Proteomes" id="UP000244336"/>
    </source>
</evidence>
<organism evidence="2 3">
    <name type="scientific">Panicum hallii var. hallii</name>
    <dbReference type="NCBI Taxonomy" id="1504633"/>
    <lineage>
        <taxon>Eukaryota</taxon>
        <taxon>Viridiplantae</taxon>
        <taxon>Streptophyta</taxon>
        <taxon>Embryophyta</taxon>
        <taxon>Tracheophyta</taxon>
        <taxon>Spermatophyta</taxon>
        <taxon>Magnoliopsida</taxon>
        <taxon>Liliopsida</taxon>
        <taxon>Poales</taxon>
        <taxon>Poaceae</taxon>
        <taxon>PACMAD clade</taxon>
        <taxon>Panicoideae</taxon>
        <taxon>Panicodae</taxon>
        <taxon>Paniceae</taxon>
        <taxon>Panicinae</taxon>
        <taxon>Panicum</taxon>
        <taxon>Panicum sect. Panicum</taxon>
    </lineage>
</organism>